<dbReference type="InterPro" id="IPR023186">
    <property type="entry name" value="IUNH"/>
</dbReference>
<evidence type="ECO:0000256" key="1">
    <source>
        <dbReference type="ARBA" id="ARBA00009176"/>
    </source>
</evidence>
<evidence type="ECO:0000313" key="6">
    <source>
        <dbReference type="EMBL" id="KAA6406894.1"/>
    </source>
</evidence>
<dbReference type="GO" id="GO:0005829">
    <property type="term" value="C:cytosol"/>
    <property type="evidence" value="ECO:0007669"/>
    <property type="project" value="TreeGrafter"/>
</dbReference>
<accession>A0A5M8PD96</accession>
<evidence type="ECO:0000313" key="7">
    <source>
        <dbReference type="Proteomes" id="UP000324767"/>
    </source>
</evidence>
<feature type="chain" id="PRO_5024339332" description="Inosine/uridine-preferring nucleoside hydrolase domain-containing protein" evidence="4">
    <location>
        <begin position="16"/>
        <end position="347"/>
    </location>
</feature>
<keyword evidence="2" id="KW-0378">Hydrolase</keyword>
<evidence type="ECO:0000256" key="2">
    <source>
        <dbReference type="ARBA" id="ARBA00022801"/>
    </source>
</evidence>
<keyword evidence="3" id="KW-0326">Glycosidase</keyword>
<dbReference type="Proteomes" id="UP000324767">
    <property type="component" value="Unassembled WGS sequence"/>
</dbReference>
<gene>
    <name evidence="6" type="ORF">FRX48_09392</name>
</gene>
<dbReference type="PANTHER" id="PTHR12304:SF25">
    <property type="entry name" value="INOSINE_URIDINE-PREFERRING NUCLEOSIDE HYDROLASE DOMAIN-CONTAINING PROTEIN"/>
    <property type="match status" value="1"/>
</dbReference>
<dbReference type="InterPro" id="IPR036452">
    <property type="entry name" value="Ribo_hydro-like"/>
</dbReference>
<dbReference type="GO" id="GO:0008477">
    <property type="term" value="F:purine nucleosidase activity"/>
    <property type="evidence" value="ECO:0007669"/>
    <property type="project" value="TreeGrafter"/>
</dbReference>
<dbReference type="OrthoDB" id="432381at2759"/>
<name>A0A5M8PD96_9LECA</name>
<feature type="signal peptide" evidence="4">
    <location>
        <begin position="1"/>
        <end position="15"/>
    </location>
</feature>
<keyword evidence="4" id="KW-0732">Signal</keyword>
<reference evidence="6 7" key="1">
    <citation type="submission" date="2019-09" db="EMBL/GenBank/DDBJ databases">
        <title>The hologenome of the rock-dwelling lichen Lasallia pustulata.</title>
        <authorList>
            <person name="Greshake Tzovaras B."/>
            <person name="Segers F."/>
            <person name="Bicker A."/>
            <person name="Dal Grande F."/>
            <person name="Otte J."/>
            <person name="Hankeln T."/>
            <person name="Schmitt I."/>
            <person name="Ebersberger I."/>
        </authorList>
    </citation>
    <scope>NUCLEOTIDE SEQUENCE [LARGE SCALE GENOMIC DNA]</scope>
    <source>
        <strain evidence="6">A1-1</strain>
    </source>
</reference>
<dbReference type="PANTHER" id="PTHR12304">
    <property type="entry name" value="INOSINE-URIDINE PREFERRING NUCLEOSIDE HYDROLASE"/>
    <property type="match status" value="1"/>
</dbReference>
<dbReference type="Pfam" id="PF01156">
    <property type="entry name" value="IU_nuc_hydro"/>
    <property type="match status" value="1"/>
</dbReference>
<dbReference type="AlphaFoldDB" id="A0A5M8PD96"/>
<comment type="caution">
    <text evidence="6">The sequence shown here is derived from an EMBL/GenBank/DDBJ whole genome shotgun (WGS) entry which is preliminary data.</text>
</comment>
<dbReference type="GO" id="GO:0006152">
    <property type="term" value="P:purine nucleoside catabolic process"/>
    <property type="evidence" value="ECO:0007669"/>
    <property type="project" value="TreeGrafter"/>
</dbReference>
<evidence type="ECO:0000256" key="3">
    <source>
        <dbReference type="ARBA" id="ARBA00023295"/>
    </source>
</evidence>
<dbReference type="EMBL" id="VXIT01000022">
    <property type="protein sequence ID" value="KAA6406894.1"/>
    <property type="molecule type" value="Genomic_DNA"/>
</dbReference>
<sequence>MRASFVAAILPTTLQLLCQRMERALDAGMEILALASDTCDTWVDQTTLHALALLEIGNLSCIPVTKGVTYPLVQTPQRLSIWQQLWGRLQWQGVFAPENLTAESLGADPTSGDPSRISRSAFIEGFPNTTALPGYTAAAFMIEQVHAHPGQVSIFSAGALTNVATAIRLDPTFAPTAKELILMGGYLDTNLYQLQSPLAQDISSDFNLLADPTAAHITLTAAFPSISLAGNVANQQYLSPAQRAAVLAAADPANPYARLLESFELAFPLWDETAAAVMAWPELVTASVVAYADVDTAFDGPDLGRLHVWAEEFAPPHTRRVNYVLGIDQEAFYERVMHAVAHPPKAC</sequence>
<dbReference type="Gene3D" id="3.90.245.10">
    <property type="entry name" value="Ribonucleoside hydrolase-like"/>
    <property type="match status" value="1"/>
</dbReference>
<evidence type="ECO:0000259" key="5">
    <source>
        <dbReference type="Pfam" id="PF01156"/>
    </source>
</evidence>
<protein>
    <recommendedName>
        <fullName evidence="5">Inosine/uridine-preferring nucleoside hydrolase domain-containing protein</fullName>
    </recommendedName>
</protein>
<dbReference type="SUPFAM" id="SSF53590">
    <property type="entry name" value="Nucleoside hydrolase"/>
    <property type="match status" value="1"/>
</dbReference>
<comment type="similarity">
    <text evidence="1">Belongs to the IUNH family.</text>
</comment>
<proteinExistence type="inferred from homology"/>
<organism evidence="6 7">
    <name type="scientific">Lasallia pustulata</name>
    <dbReference type="NCBI Taxonomy" id="136370"/>
    <lineage>
        <taxon>Eukaryota</taxon>
        <taxon>Fungi</taxon>
        <taxon>Dikarya</taxon>
        <taxon>Ascomycota</taxon>
        <taxon>Pezizomycotina</taxon>
        <taxon>Lecanoromycetes</taxon>
        <taxon>OSLEUM clade</taxon>
        <taxon>Umbilicariomycetidae</taxon>
        <taxon>Umbilicariales</taxon>
        <taxon>Umbilicariaceae</taxon>
        <taxon>Lasallia</taxon>
    </lineage>
</organism>
<evidence type="ECO:0000256" key="4">
    <source>
        <dbReference type="SAM" id="SignalP"/>
    </source>
</evidence>
<feature type="domain" description="Inosine/uridine-preferring nucleoside hydrolase" evidence="5">
    <location>
        <begin position="27"/>
        <end position="334"/>
    </location>
</feature>
<dbReference type="InterPro" id="IPR001910">
    <property type="entry name" value="Inosine/uridine_hydrolase_dom"/>
</dbReference>